<comment type="cofactor">
    <cofactor evidence="5">
        <name>heme</name>
        <dbReference type="ChEBI" id="CHEBI:30413"/>
    </cofactor>
</comment>
<keyword evidence="4 5" id="KW-0408">Iron</keyword>
<proteinExistence type="inferred from homology"/>
<accession>A0AA39GGT4</accession>
<evidence type="ECO:0000256" key="6">
    <source>
        <dbReference type="RuleBase" id="RU000461"/>
    </source>
</evidence>
<evidence type="ECO:0008006" key="9">
    <source>
        <dbReference type="Google" id="ProtNLM"/>
    </source>
</evidence>
<dbReference type="InterPro" id="IPR017972">
    <property type="entry name" value="Cyt_P450_CS"/>
</dbReference>
<dbReference type="SUPFAM" id="SSF48264">
    <property type="entry name" value="Cytochrome P450"/>
    <property type="match status" value="1"/>
</dbReference>
<evidence type="ECO:0000256" key="3">
    <source>
        <dbReference type="ARBA" id="ARBA00023002"/>
    </source>
</evidence>
<dbReference type="Gene3D" id="1.10.630.10">
    <property type="entry name" value="Cytochrome P450"/>
    <property type="match status" value="1"/>
</dbReference>
<keyword evidence="5 6" id="KW-0349">Heme</keyword>
<dbReference type="PROSITE" id="PS00086">
    <property type="entry name" value="CYTOCHROME_P450"/>
    <property type="match status" value="1"/>
</dbReference>
<dbReference type="InterPro" id="IPR036396">
    <property type="entry name" value="Cyt_P450_sf"/>
</dbReference>
<dbReference type="InterPro" id="IPR002401">
    <property type="entry name" value="Cyt_P450_E_grp-I"/>
</dbReference>
<dbReference type="GO" id="GO:0004497">
    <property type="term" value="F:monooxygenase activity"/>
    <property type="evidence" value="ECO:0007669"/>
    <property type="project" value="UniProtKB-KW"/>
</dbReference>
<keyword evidence="6" id="KW-0503">Monooxygenase</keyword>
<dbReference type="Proteomes" id="UP001175261">
    <property type="component" value="Unassembled WGS sequence"/>
</dbReference>
<dbReference type="AlphaFoldDB" id="A0AA39GGT4"/>
<dbReference type="GO" id="GO:0005506">
    <property type="term" value="F:iron ion binding"/>
    <property type="evidence" value="ECO:0007669"/>
    <property type="project" value="InterPro"/>
</dbReference>
<dbReference type="InterPro" id="IPR001128">
    <property type="entry name" value="Cyt_P450"/>
</dbReference>
<dbReference type="PANTHER" id="PTHR46300">
    <property type="entry name" value="P450, PUTATIVE (EUROFUNG)-RELATED-RELATED"/>
    <property type="match status" value="1"/>
</dbReference>
<feature type="binding site" description="axial binding residue" evidence="5">
    <location>
        <position position="443"/>
    </location>
    <ligand>
        <name>heme</name>
        <dbReference type="ChEBI" id="CHEBI:30413"/>
    </ligand>
    <ligandPart>
        <name>Fe</name>
        <dbReference type="ChEBI" id="CHEBI:18248"/>
    </ligandPart>
</feature>
<gene>
    <name evidence="7" type="ORF">NLU13_6235</name>
</gene>
<keyword evidence="2 5" id="KW-0479">Metal-binding</keyword>
<evidence type="ECO:0000256" key="2">
    <source>
        <dbReference type="ARBA" id="ARBA00022723"/>
    </source>
</evidence>
<keyword evidence="8" id="KW-1185">Reference proteome</keyword>
<comment type="similarity">
    <text evidence="1 6">Belongs to the cytochrome P450 family.</text>
</comment>
<evidence type="ECO:0000313" key="7">
    <source>
        <dbReference type="EMBL" id="KAK0386398.1"/>
    </source>
</evidence>
<reference evidence="7" key="1">
    <citation type="submission" date="2022-10" db="EMBL/GenBank/DDBJ databases">
        <title>Determination and structural analysis of whole genome sequence of Sarocladium strictum F4-1.</title>
        <authorList>
            <person name="Hu L."/>
            <person name="Jiang Y."/>
        </authorList>
    </citation>
    <scope>NUCLEOTIDE SEQUENCE</scope>
    <source>
        <strain evidence="7">F4-1</strain>
    </source>
</reference>
<protein>
    <recommendedName>
        <fullName evidence="9">Cytochrome P450</fullName>
    </recommendedName>
</protein>
<dbReference type="PRINTS" id="PR00463">
    <property type="entry name" value="EP450I"/>
</dbReference>
<organism evidence="7 8">
    <name type="scientific">Sarocladium strictum</name>
    <name type="common">Black bundle disease fungus</name>
    <name type="synonym">Acremonium strictum</name>
    <dbReference type="NCBI Taxonomy" id="5046"/>
    <lineage>
        <taxon>Eukaryota</taxon>
        <taxon>Fungi</taxon>
        <taxon>Dikarya</taxon>
        <taxon>Ascomycota</taxon>
        <taxon>Pezizomycotina</taxon>
        <taxon>Sordariomycetes</taxon>
        <taxon>Hypocreomycetidae</taxon>
        <taxon>Hypocreales</taxon>
        <taxon>Sarocladiaceae</taxon>
        <taxon>Sarocladium</taxon>
    </lineage>
</organism>
<dbReference type="GO" id="GO:0016705">
    <property type="term" value="F:oxidoreductase activity, acting on paired donors, with incorporation or reduction of molecular oxygen"/>
    <property type="evidence" value="ECO:0007669"/>
    <property type="project" value="InterPro"/>
</dbReference>
<dbReference type="GO" id="GO:0020037">
    <property type="term" value="F:heme binding"/>
    <property type="evidence" value="ECO:0007669"/>
    <property type="project" value="InterPro"/>
</dbReference>
<keyword evidence="3 6" id="KW-0560">Oxidoreductase</keyword>
<dbReference type="CDD" id="cd11065">
    <property type="entry name" value="CYP64-like"/>
    <property type="match status" value="1"/>
</dbReference>
<sequence>MANNLTLVISAAALSLLVLKLWFSSRRPAGTKPLPGPKGLPVIGNLLEIPEKHSWIKFGEYVEEYGPIVQLNILGQSHIVLGSERVVDDLVRARGTAYSSRPQAPAASILTQDMHLLLMPHSKELRERRALIASLLTRSAASQYEPYQWLESFRMLRDIVRDPSDYEDIFDHWSTVMGSRLLYGRAMPDRKGPQSEIMDITHKIEQTVQPGAYLVDVLPWMRYLPEAIAPWKRYLKRLSRRDEDFYWKMWNFAKEDFEKGRNVPSWARLCMEDLAREKGRHNMTEHEAVHLIGALYTAFGTTSHNLKSFILAATRHPDWWHRIQAEMDQVVGGERLPTLDDVPNLPVMRAFVTEMTRVWPVTPGGVPHVLIKDDFYEGYHLPAGSVVHVLTWACSRIAETYPEPSEFKPQRWLEPGFPTYKEPLTEFPTLNNTVLFGAGRRQCPGMLVGTRNVYIQAMMLIWACDIRRARDVSGEEIIPPYYDFVHGFNVGPNRFDFDLKVRSQERLAMVEEAYATALAQDPMRD</sequence>
<dbReference type="Pfam" id="PF00067">
    <property type="entry name" value="p450"/>
    <property type="match status" value="1"/>
</dbReference>
<dbReference type="InterPro" id="IPR050364">
    <property type="entry name" value="Cytochrome_P450_fung"/>
</dbReference>
<comment type="caution">
    <text evidence="7">The sequence shown here is derived from an EMBL/GenBank/DDBJ whole genome shotgun (WGS) entry which is preliminary data.</text>
</comment>
<dbReference type="PANTHER" id="PTHR46300:SF8">
    <property type="entry name" value="CYTOCHROME P450 2E1"/>
    <property type="match status" value="1"/>
</dbReference>
<evidence type="ECO:0000256" key="4">
    <source>
        <dbReference type="ARBA" id="ARBA00023004"/>
    </source>
</evidence>
<name>A0AA39GGT4_SARSR</name>
<evidence type="ECO:0000313" key="8">
    <source>
        <dbReference type="Proteomes" id="UP001175261"/>
    </source>
</evidence>
<dbReference type="EMBL" id="JAPDFR010000005">
    <property type="protein sequence ID" value="KAK0386398.1"/>
    <property type="molecule type" value="Genomic_DNA"/>
</dbReference>
<evidence type="ECO:0000256" key="1">
    <source>
        <dbReference type="ARBA" id="ARBA00010617"/>
    </source>
</evidence>
<evidence type="ECO:0000256" key="5">
    <source>
        <dbReference type="PIRSR" id="PIRSR602401-1"/>
    </source>
</evidence>